<evidence type="ECO:0000256" key="5">
    <source>
        <dbReference type="ARBA" id="ARBA00022692"/>
    </source>
</evidence>
<evidence type="ECO:0000313" key="15">
    <source>
        <dbReference type="EMBL" id="GAA2452666.1"/>
    </source>
</evidence>
<name>A0ABN3K8I2_9ACTN</name>
<evidence type="ECO:0000256" key="4">
    <source>
        <dbReference type="ARBA" id="ARBA00022679"/>
    </source>
</evidence>
<keyword evidence="5 14" id="KW-0812">Transmembrane</keyword>
<keyword evidence="7" id="KW-0443">Lipid metabolism</keyword>
<keyword evidence="8 14" id="KW-0472">Membrane</keyword>
<comment type="subcellular location">
    <subcellularLocation>
        <location evidence="1">Membrane</location>
        <topology evidence="1">Multi-pass membrane protein</topology>
    </subcellularLocation>
</comment>
<feature type="compositionally biased region" description="Low complexity" evidence="13">
    <location>
        <begin position="1"/>
        <end position="50"/>
    </location>
</feature>
<dbReference type="Proteomes" id="UP001500460">
    <property type="component" value="Unassembled WGS sequence"/>
</dbReference>
<dbReference type="Pfam" id="PF01066">
    <property type="entry name" value="CDP-OH_P_transf"/>
    <property type="match status" value="1"/>
</dbReference>
<feature type="transmembrane region" description="Helical" evidence="14">
    <location>
        <begin position="166"/>
        <end position="185"/>
    </location>
</feature>
<keyword evidence="10" id="KW-1208">Phospholipid metabolism</keyword>
<keyword evidence="3" id="KW-0444">Lipid biosynthesis</keyword>
<evidence type="ECO:0000256" key="13">
    <source>
        <dbReference type="SAM" id="MobiDB-lite"/>
    </source>
</evidence>
<protein>
    <recommendedName>
        <fullName evidence="11">CDP-diacylglycerol--glycerol-3-phosphate 3-phosphatidyltransferase</fullName>
        <ecNumber evidence="11">2.7.8.5</ecNumber>
    </recommendedName>
</protein>
<keyword evidence="6 14" id="KW-1133">Transmembrane helix</keyword>
<organism evidence="15 16">
    <name type="scientific">Streptomyces glaucus</name>
    <dbReference type="NCBI Taxonomy" id="284029"/>
    <lineage>
        <taxon>Bacteria</taxon>
        <taxon>Bacillati</taxon>
        <taxon>Actinomycetota</taxon>
        <taxon>Actinomycetes</taxon>
        <taxon>Kitasatosporales</taxon>
        <taxon>Streptomycetaceae</taxon>
        <taxon>Streptomyces</taxon>
    </lineage>
</organism>
<dbReference type="PROSITE" id="PS00379">
    <property type="entry name" value="CDP_ALCOHOL_P_TRANSF"/>
    <property type="match status" value="1"/>
</dbReference>
<evidence type="ECO:0000256" key="12">
    <source>
        <dbReference type="RuleBase" id="RU003750"/>
    </source>
</evidence>
<dbReference type="InterPro" id="IPR000462">
    <property type="entry name" value="CDP-OH_P_trans"/>
</dbReference>
<dbReference type="NCBIfam" id="TIGR00560">
    <property type="entry name" value="pgsA"/>
    <property type="match status" value="1"/>
</dbReference>
<comment type="similarity">
    <text evidence="2 12">Belongs to the CDP-alcohol phosphatidyltransferase class-I family.</text>
</comment>
<dbReference type="Gene3D" id="1.20.120.1760">
    <property type="match status" value="1"/>
</dbReference>
<keyword evidence="16" id="KW-1185">Reference proteome</keyword>
<keyword evidence="9" id="KW-0594">Phospholipid biosynthesis</keyword>
<evidence type="ECO:0000256" key="9">
    <source>
        <dbReference type="ARBA" id="ARBA00023209"/>
    </source>
</evidence>
<evidence type="ECO:0000256" key="2">
    <source>
        <dbReference type="ARBA" id="ARBA00010441"/>
    </source>
</evidence>
<dbReference type="InterPro" id="IPR048254">
    <property type="entry name" value="CDP_ALCOHOL_P_TRANSF_CS"/>
</dbReference>
<accession>A0ABN3K8I2</accession>
<evidence type="ECO:0000313" key="16">
    <source>
        <dbReference type="Proteomes" id="UP001500460"/>
    </source>
</evidence>
<dbReference type="EMBL" id="BAAATK010000043">
    <property type="protein sequence ID" value="GAA2452666.1"/>
    <property type="molecule type" value="Genomic_DNA"/>
</dbReference>
<evidence type="ECO:0000256" key="6">
    <source>
        <dbReference type="ARBA" id="ARBA00022989"/>
    </source>
</evidence>
<dbReference type="PANTHER" id="PTHR14269:SF52">
    <property type="entry name" value="PHOSPHATIDYLGLYCEROPHOSPHATE SYNTHASE-RELATED"/>
    <property type="match status" value="1"/>
</dbReference>
<evidence type="ECO:0000256" key="11">
    <source>
        <dbReference type="NCBIfam" id="TIGR00560"/>
    </source>
</evidence>
<gene>
    <name evidence="15" type="ORF">GCM10010421_51840</name>
</gene>
<dbReference type="InterPro" id="IPR004570">
    <property type="entry name" value="Phosphatidylglycerol_P_synth"/>
</dbReference>
<proteinExistence type="inferred from homology"/>
<comment type="caution">
    <text evidence="15">The sequence shown here is derived from an EMBL/GenBank/DDBJ whole genome shotgun (WGS) entry which is preliminary data.</text>
</comment>
<feature type="region of interest" description="Disordered" evidence="13">
    <location>
        <begin position="1"/>
        <end position="117"/>
    </location>
</feature>
<dbReference type="InterPro" id="IPR050324">
    <property type="entry name" value="CDP-alcohol_PTase-I"/>
</dbReference>
<feature type="transmembrane region" description="Helical" evidence="14">
    <location>
        <begin position="139"/>
        <end position="160"/>
    </location>
</feature>
<feature type="transmembrane region" description="Helical" evidence="14">
    <location>
        <begin position="206"/>
        <end position="222"/>
    </location>
</feature>
<evidence type="ECO:0000256" key="1">
    <source>
        <dbReference type="ARBA" id="ARBA00004141"/>
    </source>
</evidence>
<sequence length="327" mass="32191">MTGVPASAAGGASGARRAAPGAASGAVPGAVGRAAPGGTAARAAAEQPGGRTSGSGGTPGAGGAAGSSRAPGAGGGAPGSGGTASKDTSHAVGSGRAPDAADASGTVSGAASGTAGGARPARGAKLAAAAVDQAGVWNVANLLTMLRLILVPAFVALMLADGGYDPAWRSLAWAAFAIAMITDLFDGHLARTYNLVTDFGKIADPIADKAIMGAALICLSALGDLPWWVTAVILGRELGITLLRFLVIRYGVIPASRGGKLKTLTQGIAVGMYVLALTGPLATLRFWVMAVAVVLTVVTGLDYVKQAIVLRRRGIAERESALEETEA</sequence>
<evidence type="ECO:0000256" key="8">
    <source>
        <dbReference type="ARBA" id="ARBA00023136"/>
    </source>
</evidence>
<evidence type="ECO:0000256" key="3">
    <source>
        <dbReference type="ARBA" id="ARBA00022516"/>
    </source>
</evidence>
<feature type="transmembrane region" description="Helical" evidence="14">
    <location>
        <begin position="284"/>
        <end position="304"/>
    </location>
</feature>
<dbReference type="InterPro" id="IPR043130">
    <property type="entry name" value="CDP-OH_PTrfase_TM_dom"/>
</dbReference>
<feature type="compositionally biased region" description="Gly residues" evidence="13">
    <location>
        <begin position="51"/>
        <end position="65"/>
    </location>
</feature>
<dbReference type="EC" id="2.7.8.5" evidence="11"/>
<dbReference type="PANTHER" id="PTHR14269">
    <property type="entry name" value="CDP-DIACYLGLYCEROL--GLYCEROL-3-PHOSPHATE 3-PHOSPHATIDYLTRANSFERASE-RELATED"/>
    <property type="match status" value="1"/>
</dbReference>
<feature type="compositionally biased region" description="Gly residues" evidence="13">
    <location>
        <begin position="72"/>
        <end position="82"/>
    </location>
</feature>
<reference evidence="15 16" key="1">
    <citation type="journal article" date="2019" name="Int. J. Syst. Evol. Microbiol.">
        <title>The Global Catalogue of Microorganisms (GCM) 10K type strain sequencing project: providing services to taxonomists for standard genome sequencing and annotation.</title>
        <authorList>
            <consortium name="The Broad Institute Genomics Platform"/>
            <consortium name="The Broad Institute Genome Sequencing Center for Infectious Disease"/>
            <person name="Wu L."/>
            <person name="Ma J."/>
        </authorList>
    </citation>
    <scope>NUCLEOTIDE SEQUENCE [LARGE SCALE GENOMIC DNA]</scope>
    <source>
        <strain evidence="15 16">JCM 6922</strain>
    </source>
</reference>
<feature type="compositionally biased region" description="Low complexity" evidence="13">
    <location>
        <begin position="100"/>
        <end position="117"/>
    </location>
</feature>
<evidence type="ECO:0000256" key="14">
    <source>
        <dbReference type="SAM" id="Phobius"/>
    </source>
</evidence>
<evidence type="ECO:0000256" key="10">
    <source>
        <dbReference type="ARBA" id="ARBA00023264"/>
    </source>
</evidence>
<keyword evidence="4 12" id="KW-0808">Transferase</keyword>
<dbReference type="RefSeq" id="WP_344607586.1">
    <property type="nucleotide sequence ID" value="NZ_BAAATK010000043.1"/>
</dbReference>
<evidence type="ECO:0000256" key="7">
    <source>
        <dbReference type="ARBA" id="ARBA00023098"/>
    </source>
</evidence>